<dbReference type="InterPro" id="IPR001283">
    <property type="entry name" value="CRISP-related"/>
</dbReference>
<dbReference type="PRINTS" id="PR00838">
    <property type="entry name" value="V5ALLERGEN"/>
</dbReference>
<dbReference type="EMBL" id="BPVZ01000072">
    <property type="protein sequence ID" value="GKV26631.1"/>
    <property type="molecule type" value="Genomic_DNA"/>
</dbReference>
<dbReference type="PROSITE" id="PS50011">
    <property type="entry name" value="PROTEIN_KINASE_DOM"/>
    <property type="match status" value="1"/>
</dbReference>
<dbReference type="Pfam" id="PF00069">
    <property type="entry name" value="Pkinase"/>
    <property type="match status" value="1"/>
</dbReference>
<organism evidence="22 23">
    <name type="scientific">Rubroshorea leprosula</name>
    <dbReference type="NCBI Taxonomy" id="152421"/>
    <lineage>
        <taxon>Eukaryota</taxon>
        <taxon>Viridiplantae</taxon>
        <taxon>Streptophyta</taxon>
        <taxon>Embryophyta</taxon>
        <taxon>Tracheophyta</taxon>
        <taxon>Spermatophyta</taxon>
        <taxon>Magnoliopsida</taxon>
        <taxon>eudicotyledons</taxon>
        <taxon>Gunneridae</taxon>
        <taxon>Pentapetalae</taxon>
        <taxon>rosids</taxon>
        <taxon>malvids</taxon>
        <taxon>Malvales</taxon>
        <taxon>Dipterocarpaceae</taxon>
        <taxon>Rubroshorea</taxon>
    </lineage>
</organism>
<keyword evidence="7" id="KW-0812">Transmembrane</keyword>
<evidence type="ECO:0000256" key="6">
    <source>
        <dbReference type="ARBA" id="ARBA00022679"/>
    </source>
</evidence>
<dbReference type="GO" id="GO:0004672">
    <property type="term" value="F:protein kinase activity"/>
    <property type="evidence" value="ECO:0007669"/>
    <property type="project" value="InterPro"/>
</dbReference>
<dbReference type="InterPro" id="IPR050528">
    <property type="entry name" value="L-type_Lectin-RKs"/>
</dbReference>
<dbReference type="FunFam" id="3.40.33.10:FF:000004">
    <property type="entry name" value="CAP, cysteine-rich secretory protein, antigen 5"/>
    <property type="match status" value="1"/>
</dbReference>
<evidence type="ECO:0000256" key="19">
    <source>
        <dbReference type="SAM" id="MobiDB-lite"/>
    </source>
</evidence>
<keyword evidence="17" id="KW-0568">Pathogenesis-related protein</keyword>
<dbReference type="SMART" id="SM00220">
    <property type="entry name" value="S_TKc"/>
    <property type="match status" value="1"/>
</dbReference>
<keyword evidence="9" id="KW-0430">Lectin</keyword>
<keyword evidence="12 18" id="KW-0067">ATP-binding</keyword>
<keyword evidence="13" id="KW-1133">Transmembrane helix</keyword>
<dbReference type="GO" id="GO:0005524">
    <property type="term" value="F:ATP binding"/>
    <property type="evidence" value="ECO:0007669"/>
    <property type="project" value="UniProtKB-UniRule"/>
</dbReference>
<dbReference type="InterPro" id="IPR011009">
    <property type="entry name" value="Kinase-like_dom_sf"/>
</dbReference>
<evidence type="ECO:0000256" key="10">
    <source>
        <dbReference type="ARBA" id="ARBA00022741"/>
    </source>
</evidence>
<evidence type="ECO:0000256" key="8">
    <source>
        <dbReference type="ARBA" id="ARBA00022729"/>
    </source>
</evidence>
<keyword evidence="10 18" id="KW-0547">Nucleotide-binding</keyword>
<reference evidence="22 23" key="1">
    <citation type="journal article" date="2021" name="Commun. Biol.">
        <title>The genome of Shorea leprosula (Dipterocarpaceae) highlights the ecological relevance of drought in aseasonal tropical rainforests.</title>
        <authorList>
            <person name="Ng K.K.S."/>
            <person name="Kobayashi M.J."/>
            <person name="Fawcett J.A."/>
            <person name="Hatakeyama M."/>
            <person name="Paape T."/>
            <person name="Ng C.H."/>
            <person name="Ang C.C."/>
            <person name="Tnah L.H."/>
            <person name="Lee C.T."/>
            <person name="Nishiyama T."/>
            <person name="Sese J."/>
            <person name="O'Brien M.J."/>
            <person name="Copetti D."/>
            <person name="Mohd Noor M.I."/>
            <person name="Ong R.C."/>
            <person name="Putra M."/>
            <person name="Sireger I.Z."/>
            <person name="Indrioko S."/>
            <person name="Kosugi Y."/>
            <person name="Izuno A."/>
            <person name="Isagi Y."/>
            <person name="Lee S.L."/>
            <person name="Shimizu K.K."/>
        </authorList>
    </citation>
    <scope>NUCLEOTIDE SEQUENCE [LARGE SCALE GENOMIC DNA]</scope>
    <source>
        <strain evidence="22">214</strain>
    </source>
</reference>
<evidence type="ECO:0000256" key="11">
    <source>
        <dbReference type="ARBA" id="ARBA00022777"/>
    </source>
</evidence>
<keyword evidence="17" id="KW-0611">Plant defense</keyword>
<dbReference type="SMART" id="SM00198">
    <property type="entry name" value="SCP"/>
    <property type="match status" value="1"/>
</dbReference>
<dbReference type="GO" id="GO:0005886">
    <property type="term" value="C:plasma membrane"/>
    <property type="evidence" value="ECO:0007669"/>
    <property type="project" value="UniProtKB-SubCell"/>
</dbReference>
<feature type="binding site" evidence="18">
    <location>
        <position position="318"/>
    </location>
    <ligand>
        <name>ATP</name>
        <dbReference type="ChEBI" id="CHEBI:30616"/>
    </ligand>
</feature>
<proteinExistence type="inferred from homology"/>
<keyword evidence="6" id="KW-0808">Transferase</keyword>
<keyword evidence="5" id="KW-1003">Cell membrane</keyword>
<dbReference type="SUPFAM" id="SSF55797">
    <property type="entry name" value="PR-1-like"/>
    <property type="match status" value="1"/>
</dbReference>
<evidence type="ECO:0000256" key="13">
    <source>
        <dbReference type="ARBA" id="ARBA00022989"/>
    </source>
</evidence>
<evidence type="ECO:0000313" key="22">
    <source>
        <dbReference type="EMBL" id="GKV26631.1"/>
    </source>
</evidence>
<dbReference type="InterPro" id="IPR002413">
    <property type="entry name" value="V5_allergen-like"/>
</dbReference>
<name>A0AAV5KPN4_9ROSI</name>
<feature type="domain" description="Protein kinase" evidence="21">
    <location>
        <begin position="288"/>
        <end position="543"/>
    </location>
</feature>
<evidence type="ECO:0000256" key="16">
    <source>
        <dbReference type="ARBA" id="ARBA00023180"/>
    </source>
</evidence>
<feature type="chain" id="PRO_5043808946" description="Protein kinase domain-containing protein" evidence="20">
    <location>
        <begin position="34"/>
        <end position="598"/>
    </location>
</feature>
<dbReference type="InterPro" id="IPR014044">
    <property type="entry name" value="CAP_dom"/>
</dbReference>
<evidence type="ECO:0000256" key="2">
    <source>
        <dbReference type="ARBA" id="ARBA00004251"/>
    </source>
</evidence>
<dbReference type="Proteomes" id="UP001054252">
    <property type="component" value="Unassembled WGS sequence"/>
</dbReference>
<evidence type="ECO:0000256" key="12">
    <source>
        <dbReference type="ARBA" id="ARBA00022840"/>
    </source>
</evidence>
<dbReference type="InterPro" id="IPR035940">
    <property type="entry name" value="CAP_sf"/>
</dbReference>
<keyword evidence="11" id="KW-0418">Kinase</keyword>
<dbReference type="Gene3D" id="1.10.510.10">
    <property type="entry name" value="Transferase(Phosphotransferase) domain 1"/>
    <property type="match status" value="1"/>
</dbReference>
<dbReference type="Gene3D" id="3.40.33.10">
    <property type="entry name" value="CAP"/>
    <property type="match status" value="1"/>
</dbReference>
<dbReference type="PRINTS" id="PR00837">
    <property type="entry name" value="V5TPXLIKE"/>
</dbReference>
<keyword evidence="14" id="KW-0472">Membrane</keyword>
<dbReference type="GO" id="GO:0030246">
    <property type="term" value="F:carbohydrate binding"/>
    <property type="evidence" value="ECO:0007669"/>
    <property type="project" value="UniProtKB-KW"/>
</dbReference>
<dbReference type="InterPro" id="IPR000719">
    <property type="entry name" value="Prot_kinase_dom"/>
</dbReference>
<evidence type="ECO:0000256" key="4">
    <source>
        <dbReference type="ARBA" id="ARBA00010217"/>
    </source>
</evidence>
<comment type="function">
    <text evidence="1">Probably involved in the defense reaction of plants against pathogens.</text>
</comment>
<evidence type="ECO:0000256" key="15">
    <source>
        <dbReference type="ARBA" id="ARBA00023170"/>
    </source>
</evidence>
<dbReference type="FunFam" id="3.30.200.20:FF:000168">
    <property type="entry name" value="L-type lectin-domain containing receptor kinase IX.1"/>
    <property type="match status" value="1"/>
</dbReference>
<dbReference type="CDD" id="cd14066">
    <property type="entry name" value="STKc_IRAK"/>
    <property type="match status" value="1"/>
</dbReference>
<dbReference type="PROSITE" id="PS01010">
    <property type="entry name" value="CRISP_2"/>
    <property type="match status" value="1"/>
</dbReference>
<dbReference type="SUPFAM" id="SSF56112">
    <property type="entry name" value="Protein kinase-like (PK-like)"/>
    <property type="match status" value="1"/>
</dbReference>
<evidence type="ECO:0000256" key="7">
    <source>
        <dbReference type="ARBA" id="ARBA00022692"/>
    </source>
</evidence>
<comment type="caution">
    <text evidence="22">The sequence shown here is derived from an EMBL/GenBank/DDBJ whole genome shotgun (WGS) entry which is preliminary data.</text>
</comment>
<evidence type="ECO:0000256" key="17">
    <source>
        <dbReference type="ARBA" id="ARBA00023265"/>
    </source>
</evidence>
<protein>
    <recommendedName>
        <fullName evidence="21">Protein kinase domain-containing protein</fullName>
    </recommendedName>
</protein>
<dbReference type="Pfam" id="PF00188">
    <property type="entry name" value="CAP"/>
    <property type="match status" value="1"/>
</dbReference>
<dbReference type="PROSITE" id="PS00108">
    <property type="entry name" value="PROTEIN_KINASE_ST"/>
    <property type="match status" value="1"/>
</dbReference>
<evidence type="ECO:0000256" key="14">
    <source>
        <dbReference type="ARBA" id="ARBA00023136"/>
    </source>
</evidence>
<gene>
    <name evidence="22" type="ORF">SLEP1_g35896</name>
</gene>
<dbReference type="InterPro" id="IPR008271">
    <property type="entry name" value="Ser/Thr_kinase_AS"/>
</dbReference>
<feature type="region of interest" description="Disordered" evidence="19">
    <location>
        <begin position="35"/>
        <end position="55"/>
    </location>
</feature>
<comment type="similarity">
    <text evidence="4">In the C-terminal section; belongs to the protein kinase superfamily. Ser/Thr protein kinase family.</text>
</comment>
<dbReference type="AlphaFoldDB" id="A0AAV5KPN4"/>
<evidence type="ECO:0000256" key="3">
    <source>
        <dbReference type="ARBA" id="ARBA00008536"/>
    </source>
</evidence>
<dbReference type="GO" id="GO:0002229">
    <property type="term" value="P:defense response to oomycetes"/>
    <property type="evidence" value="ECO:0007669"/>
    <property type="project" value="UniProtKB-ARBA"/>
</dbReference>
<comment type="subcellular location">
    <subcellularLocation>
        <location evidence="2">Cell membrane</location>
        <topology evidence="2">Single-pass type I membrane protein</topology>
    </subcellularLocation>
</comment>
<keyword evidence="16" id="KW-0325">Glycoprotein</keyword>
<accession>A0AAV5KPN4</accession>
<evidence type="ECO:0000256" key="1">
    <source>
        <dbReference type="ARBA" id="ARBA00003143"/>
    </source>
</evidence>
<dbReference type="CDD" id="cd05381">
    <property type="entry name" value="CAP_PR-1"/>
    <property type="match status" value="1"/>
</dbReference>
<evidence type="ECO:0000259" key="21">
    <source>
        <dbReference type="PROSITE" id="PS50011"/>
    </source>
</evidence>
<comment type="similarity">
    <text evidence="3">In the N-terminal section; belongs to the leguminous lectin family.</text>
</comment>
<sequence>MPNQMGMHFHSATPCFFRLAIVTVFLLNRVGSAVPSSGPSPGPVPSSSPNSPEAYLNMHNLDRAEVGVRPMTWDKVVATYAQNFANQLIGDCSPRSSDGPYGENFAWGSDNSHFSGTDAVKMWGGEKADYDFESNTCVAGYICSHYTQVIWGSSIRLGCARVICENGGAIVVCNYDPRGNLPGQRPTGGGNQSTPVATPVATPPSSPVADPPTIPSGINNPGIPVGSIVGVCVFLSGLGFILFFCWRNGKGSSLDELSFDVSFGDEFGNGMGPREFSYNELSIATKNFAADEKLGEGGFGSVYKGFLRDLNTNVAVKKVSRRSKQGIKEYLSEVKIISRLRHKNLVKLIGWCHEKELLLVYEFMPNGSLDAHLFKGRSLLPWKLRHKIVQDVASALLYLHEEGDFCVLHRDIKTNNIMLDFTFNAKLGDFGLARLVDHEKGSRTTLLAGTMGYIAPECHRTGKSSKESDIYSFGVVTLEIACGRRSLEPRYDEDQASLVAWVWQAYGNQRLLNVIDKTLSEDFDLKEMECLLIVGLWCVHPIYSMRPSIEQAIQVLNFEAPLPNLPSEMPVPKYNIPNTPTIKISEPCLSKMSITVPR</sequence>
<dbReference type="InterPro" id="IPR017441">
    <property type="entry name" value="Protein_kinase_ATP_BS"/>
</dbReference>
<evidence type="ECO:0000256" key="18">
    <source>
        <dbReference type="PROSITE-ProRule" id="PRU10141"/>
    </source>
</evidence>
<evidence type="ECO:0000256" key="9">
    <source>
        <dbReference type="ARBA" id="ARBA00022734"/>
    </source>
</evidence>
<evidence type="ECO:0000313" key="23">
    <source>
        <dbReference type="Proteomes" id="UP001054252"/>
    </source>
</evidence>
<dbReference type="PROSITE" id="PS00107">
    <property type="entry name" value="PROTEIN_KINASE_ATP"/>
    <property type="match status" value="1"/>
</dbReference>
<dbReference type="InterPro" id="IPR018244">
    <property type="entry name" value="Allrgn_V5/Tpx1_CS"/>
</dbReference>
<dbReference type="FunFam" id="1.10.510.10:FF:000240">
    <property type="entry name" value="Lectin-domain containing receptor kinase A4.3"/>
    <property type="match status" value="1"/>
</dbReference>
<keyword evidence="8 20" id="KW-0732">Signal</keyword>
<evidence type="ECO:0000256" key="20">
    <source>
        <dbReference type="SAM" id="SignalP"/>
    </source>
</evidence>
<dbReference type="PANTHER" id="PTHR27007">
    <property type="match status" value="1"/>
</dbReference>
<dbReference type="Gene3D" id="3.30.200.20">
    <property type="entry name" value="Phosphorylase Kinase, domain 1"/>
    <property type="match status" value="1"/>
</dbReference>
<feature type="region of interest" description="Disordered" evidence="19">
    <location>
        <begin position="183"/>
        <end position="209"/>
    </location>
</feature>
<evidence type="ECO:0000256" key="5">
    <source>
        <dbReference type="ARBA" id="ARBA00022475"/>
    </source>
</evidence>
<keyword evidence="23" id="KW-1185">Reference proteome</keyword>
<keyword evidence="15" id="KW-0675">Receptor</keyword>
<dbReference type="GO" id="GO:0005576">
    <property type="term" value="C:extracellular region"/>
    <property type="evidence" value="ECO:0007669"/>
    <property type="project" value="InterPro"/>
</dbReference>
<feature type="signal peptide" evidence="20">
    <location>
        <begin position="1"/>
        <end position="33"/>
    </location>
</feature>